<name>A0AAE9MPG4_9FLAO</name>
<evidence type="ECO:0000313" key="1">
    <source>
        <dbReference type="EMBL" id="UTD15205.1"/>
    </source>
</evidence>
<dbReference type="Proteomes" id="UP001056837">
    <property type="component" value="Chromosome"/>
</dbReference>
<organism evidence="1 2">
    <name type="scientific">Tenacibaculum mesophilum</name>
    <dbReference type="NCBI Taxonomy" id="104268"/>
    <lineage>
        <taxon>Bacteria</taxon>
        <taxon>Pseudomonadati</taxon>
        <taxon>Bacteroidota</taxon>
        <taxon>Flavobacteriia</taxon>
        <taxon>Flavobacteriales</taxon>
        <taxon>Flavobacteriaceae</taxon>
        <taxon>Tenacibaculum</taxon>
    </lineage>
</organism>
<evidence type="ECO:0000313" key="2">
    <source>
        <dbReference type="Proteomes" id="UP001056837"/>
    </source>
</evidence>
<dbReference type="AlphaFoldDB" id="A0AAE9MPG4"/>
<accession>A0AAE9MPG4</accession>
<gene>
    <name evidence="1" type="ORF">HER15_06900</name>
</gene>
<protein>
    <submittedName>
        <fullName evidence="1">Uncharacterized protein</fullName>
    </submittedName>
</protein>
<dbReference type="RefSeq" id="WP_253680878.1">
    <property type="nucleotide sequence ID" value="NZ_CANLMG010000015.1"/>
</dbReference>
<reference evidence="1" key="1">
    <citation type="submission" date="2020-04" db="EMBL/GenBank/DDBJ databases">
        <title>Tenacibaculum mesophilum bac2.</title>
        <authorList>
            <person name="Li M."/>
        </authorList>
    </citation>
    <scope>NUCLEOTIDE SEQUENCE</scope>
    <source>
        <strain evidence="1">Bac2</strain>
    </source>
</reference>
<proteinExistence type="predicted"/>
<sequence length="186" mass="21336">MTLKRNIPEDIKETNIRVLKRIKPTIEPSWLGHTKDCCIIDNELIVGATKEELTLRSGREESGVLGHISHLKKEHGLIISKNNGIYRFEYMHPKLKKAFTVDELSKLLEEEIEEVAENCIVKLEDSNRKESWYSINIDAPSYNGENIRPLSISSNFSKALLGKKINDSINFGNGFRIISIRKYMSF</sequence>
<dbReference type="EMBL" id="CP050861">
    <property type="protein sequence ID" value="UTD15205.1"/>
    <property type="molecule type" value="Genomic_DNA"/>
</dbReference>